<dbReference type="EMBL" id="NCEB01000014">
    <property type="protein sequence ID" value="OYX33762.1"/>
    <property type="molecule type" value="Genomic_DNA"/>
</dbReference>
<reference evidence="2 3" key="1">
    <citation type="submission" date="2017-03" db="EMBL/GenBank/DDBJ databases">
        <title>Lifting the veil on microbial sulfur biogeochemistry in mining wastewaters.</title>
        <authorList>
            <person name="Kantor R.S."/>
            <person name="Colenbrander Nelson T."/>
            <person name="Marshall S."/>
            <person name="Bennett D."/>
            <person name="Apte S."/>
            <person name="Camacho D."/>
            <person name="Thomas B.C."/>
            <person name="Warren L.A."/>
            <person name="Banfield J.F."/>
        </authorList>
    </citation>
    <scope>NUCLEOTIDE SEQUENCE [LARGE SCALE GENOMIC DNA]</scope>
    <source>
        <strain evidence="2">32-69-9</strain>
    </source>
</reference>
<organism evidence="2 3">
    <name type="scientific">Brevundimonas subvibrioides</name>
    <dbReference type="NCBI Taxonomy" id="74313"/>
    <lineage>
        <taxon>Bacteria</taxon>
        <taxon>Pseudomonadati</taxon>
        <taxon>Pseudomonadota</taxon>
        <taxon>Alphaproteobacteria</taxon>
        <taxon>Caulobacterales</taxon>
        <taxon>Caulobacteraceae</taxon>
        <taxon>Brevundimonas</taxon>
    </lineage>
</organism>
<protein>
    <recommendedName>
        <fullName evidence="4">Lipoprotein</fullName>
    </recommendedName>
</protein>
<evidence type="ECO:0000313" key="3">
    <source>
        <dbReference type="Proteomes" id="UP000215595"/>
    </source>
</evidence>
<evidence type="ECO:0000313" key="2">
    <source>
        <dbReference type="EMBL" id="OYX33762.1"/>
    </source>
</evidence>
<keyword evidence="1" id="KW-0732">Signal</keyword>
<gene>
    <name evidence="2" type="ORF">B7Z01_07830</name>
</gene>
<feature type="chain" id="PRO_5012220648" description="Lipoprotein" evidence="1">
    <location>
        <begin position="20"/>
        <end position="199"/>
    </location>
</feature>
<dbReference type="PROSITE" id="PS51257">
    <property type="entry name" value="PROKAR_LIPOPROTEIN"/>
    <property type="match status" value="1"/>
</dbReference>
<feature type="signal peptide" evidence="1">
    <location>
        <begin position="1"/>
        <end position="19"/>
    </location>
</feature>
<evidence type="ECO:0000256" key="1">
    <source>
        <dbReference type="SAM" id="SignalP"/>
    </source>
</evidence>
<dbReference type="AlphaFoldDB" id="A0A258FPT1"/>
<dbReference type="Proteomes" id="UP000215595">
    <property type="component" value="Unassembled WGS sequence"/>
</dbReference>
<name>A0A258FPT1_9CAUL</name>
<proteinExistence type="predicted"/>
<accession>A0A258FPT1</accession>
<evidence type="ECO:0008006" key="4">
    <source>
        <dbReference type="Google" id="ProtNLM"/>
    </source>
</evidence>
<sequence length="199" mass="21343">MNRLLVPALAPLLILGACGDQTPSASTPETPAKPSAVASATPSAAANFQHDAKLDAFGYYFSDPPIKSGPWELSSLNIGTLEDFAAWEQGKRPTTYAPIFLEFEDVTSPTAENELGQTHHTVSFRLLPEVYRVDGGEVVFRAKDKRLGDVVFSGAFDLTALKAAKSGDPGGAELVVLRGDLQLGAERLRNISFRYFAGD</sequence>
<comment type="caution">
    <text evidence="2">The sequence shown here is derived from an EMBL/GenBank/DDBJ whole genome shotgun (WGS) entry which is preliminary data.</text>
</comment>